<comment type="caution">
    <text evidence="2">The sequence shown here is derived from an EMBL/GenBank/DDBJ whole genome shotgun (WGS) entry which is preliminary data.</text>
</comment>
<proteinExistence type="predicted"/>
<evidence type="ECO:0000313" key="5">
    <source>
        <dbReference type="Proteomes" id="UP000663829"/>
    </source>
</evidence>
<dbReference type="EMBL" id="CAJNOK010005111">
    <property type="protein sequence ID" value="CAF0960596.1"/>
    <property type="molecule type" value="Genomic_DNA"/>
</dbReference>
<keyword evidence="5" id="KW-1185">Reference proteome</keyword>
<dbReference type="Proteomes" id="UP000681722">
    <property type="component" value="Unassembled WGS sequence"/>
</dbReference>
<evidence type="ECO:0000313" key="3">
    <source>
        <dbReference type="EMBL" id="CAF3733440.1"/>
    </source>
</evidence>
<dbReference type="EMBL" id="CAJNOQ010020681">
    <property type="protein sequence ID" value="CAF1473567.1"/>
    <property type="molecule type" value="Genomic_DNA"/>
</dbReference>
<accession>A0A815R7V1</accession>
<evidence type="ECO:0000313" key="4">
    <source>
        <dbReference type="EMBL" id="CAF4340395.1"/>
    </source>
</evidence>
<dbReference type="EMBL" id="CAJOBA010005115">
    <property type="protein sequence ID" value="CAF3733440.1"/>
    <property type="molecule type" value="Genomic_DNA"/>
</dbReference>
<dbReference type="Proteomes" id="UP000677228">
    <property type="component" value="Unassembled WGS sequence"/>
</dbReference>
<evidence type="ECO:0000313" key="2">
    <source>
        <dbReference type="EMBL" id="CAF1473567.1"/>
    </source>
</evidence>
<reference evidence="2" key="1">
    <citation type="submission" date="2021-02" db="EMBL/GenBank/DDBJ databases">
        <authorList>
            <person name="Nowell W R."/>
        </authorList>
    </citation>
    <scope>NUCLEOTIDE SEQUENCE</scope>
</reference>
<protein>
    <submittedName>
        <fullName evidence="2">Uncharacterized protein</fullName>
    </submittedName>
</protein>
<name>A0A815R7V1_9BILA</name>
<sequence>MSKCKLLPVNQKQNVQWSLACENLPCNIEITFTDEINDHCELLYKHDSININKQALFGEFKTQLSGFVSIIIYNQQQQRSRTIWYRLKRRNLSIYLLFDGIFNMFYQRVYPQQTIVKDNEASQLVDEVFKVTDRYCESFFLVFLLLPAQSDKHFAFNEL</sequence>
<dbReference type="EMBL" id="CAJOBC010086147">
    <property type="protein sequence ID" value="CAF4340395.1"/>
    <property type="molecule type" value="Genomic_DNA"/>
</dbReference>
<dbReference type="Proteomes" id="UP000682733">
    <property type="component" value="Unassembled WGS sequence"/>
</dbReference>
<gene>
    <name evidence="2" type="ORF">GPM918_LOCUS35552</name>
    <name evidence="1" type="ORF">OVA965_LOCUS12615</name>
    <name evidence="4" type="ORF">SRO942_LOCUS36267</name>
    <name evidence="3" type="ORF">TMI583_LOCUS12617</name>
</gene>
<dbReference type="AlphaFoldDB" id="A0A815R7V1"/>
<organism evidence="2 5">
    <name type="scientific">Didymodactylos carnosus</name>
    <dbReference type="NCBI Taxonomy" id="1234261"/>
    <lineage>
        <taxon>Eukaryota</taxon>
        <taxon>Metazoa</taxon>
        <taxon>Spiralia</taxon>
        <taxon>Gnathifera</taxon>
        <taxon>Rotifera</taxon>
        <taxon>Eurotatoria</taxon>
        <taxon>Bdelloidea</taxon>
        <taxon>Philodinida</taxon>
        <taxon>Philodinidae</taxon>
        <taxon>Didymodactylos</taxon>
    </lineage>
</organism>
<dbReference type="Proteomes" id="UP000663829">
    <property type="component" value="Unassembled WGS sequence"/>
</dbReference>
<evidence type="ECO:0000313" key="1">
    <source>
        <dbReference type="EMBL" id="CAF0960596.1"/>
    </source>
</evidence>